<evidence type="ECO:0000313" key="1">
    <source>
        <dbReference type="EMBL" id="MFD2205199.1"/>
    </source>
</evidence>
<dbReference type="Pfam" id="PF05013">
    <property type="entry name" value="FGase"/>
    <property type="match status" value="1"/>
</dbReference>
<gene>
    <name evidence="1" type="ORF">ACFSKO_06245</name>
</gene>
<dbReference type="RefSeq" id="WP_380249578.1">
    <property type="nucleotide sequence ID" value="NZ_JBHUII010000003.1"/>
</dbReference>
<name>A0ABW5BK20_9PROT</name>
<dbReference type="PIRSF" id="PIRSF029730">
    <property type="entry name" value="UCP029730"/>
    <property type="match status" value="1"/>
</dbReference>
<evidence type="ECO:0000313" key="2">
    <source>
        <dbReference type="Proteomes" id="UP001597294"/>
    </source>
</evidence>
<organism evidence="1 2">
    <name type="scientific">Kiloniella antarctica</name>
    <dbReference type="NCBI Taxonomy" id="1550907"/>
    <lineage>
        <taxon>Bacteria</taxon>
        <taxon>Pseudomonadati</taxon>
        <taxon>Pseudomonadota</taxon>
        <taxon>Alphaproteobacteria</taxon>
        <taxon>Rhodospirillales</taxon>
        <taxon>Kiloniellaceae</taxon>
        <taxon>Kiloniella</taxon>
    </lineage>
</organism>
<reference evidence="2" key="1">
    <citation type="journal article" date="2019" name="Int. J. Syst. Evol. Microbiol.">
        <title>The Global Catalogue of Microorganisms (GCM) 10K type strain sequencing project: providing services to taxonomists for standard genome sequencing and annotation.</title>
        <authorList>
            <consortium name="The Broad Institute Genomics Platform"/>
            <consortium name="The Broad Institute Genome Sequencing Center for Infectious Disease"/>
            <person name="Wu L."/>
            <person name="Ma J."/>
        </authorList>
    </citation>
    <scope>NUCLEOTIDE SEQUENCE [LARGE SCALE GENOMIC DNA]</scope>
    <source>
        <strain evidence="2">CGMCC 4.7192</strain>
    </source>
</reference>
<comment type="caution">
    <text evidence="1">The sequence shown here is derived from an EMBL/GenBank/DDBJ whole genome shotgun (WGS) entry which is preliminary data.</text>
</comment>
<dbReference type="Gene3D" id="3.40.630.40">
    <property type="entry name" value="Zn-dependent exopeptidases"/>
    <property type="match status" value="1"/>
</dbReference>
<dbReference type="SUPFAM" id="SSF53187">
    <property type="entry name" value="Zn-dependent exopeptidases"/>
    <property type="match status" value="1"/>
</dbReference>
<accession>A0ABW5BK20</accession>
<keyword evidence="2" id="KW-1185">Reference proteome</keyword>
<dbReference type="Proteomes" id="UP001597294">
    <property type="component" value="Unassembled WGS sequence"/>
</dbReference>
<protein>
    <submittedName>
        <fullName evidence="1">N-formylglutamate amidohydrolase</fullName>
    </submittedName>
</protein>
<dbReference type="InterPro" id="IPR007709">
    <property type="entry name" value="N-FG_amidohydro"/>
</dbReference>
<sequence length="277" mass="30439">MSSKLTKSAGESSADSVVKTTNLSGDGEFVIVCEHASNYIPPEYNNLGLEDDVLKKHIAWDPGALAVAQALSKSLNAPLVEQCISRLIYDCNRPPEAHNAMPAQSEIFKIPGNCHLSPKERDERINKIYVPFRKALSSCLDQKISEGHNPVIITVHSFTPTYKGVKRDVEIGFLHDQDDRFAKALIKSFALATDDYDLRLNEPYAPNDGVTHTLTEHALPRGLMNVMLEIRNDLISDIKSQQEVATLLVQAIIQAKNSLGIPSSQTAPITKPIITGN</sequence>
<dbReference type="EMBL" id="JBHUII010000003">
    <property type="protein sequence ID" value="MFD2205199.1"/>
    <property type="molecule type" value="Genomic_DNA"/>
</dbReference>
<proteinExistence type="predicted"/>
<dbReference type="InterPro" id="IPR011227">
    <property type="entry name" value="UCP029730"/>
</dbReference>